<dbReference type="EMBL" id="JABBWM010000237">
    <property type="protein sequence ID" value="KAG2084071.1"/>
    <property type="molecule type" value="Genomic_DNA"/>
</dbReference>
<evidence type="ECO:0000313" key="1">
    <source>
        <dbReference type="EMBL" id="KAG2084071.1"/>
    </source>
</evidence>
<dbReference type="SUPFAM" id="SSF140996">
    <property type="entry name" value="Hermes dimerisation domain"/>
    <property type="match status" value="1"/>
</dbReference>
<dbReference type="GeneID" id="64702374"/>
<dbReference type="RefSeq" id="XP_041284456.1">
    <property type="nucleotide sequence ID" value="XM_041440115.1"/>
</dbReference>
<protein>
    <submittedName>
        <fullName evidence="1">Uncharacterized protein</fullName>
    </submittedName>
</protein>
<organism evidence="1 2">
    <name type="scientific">Suillus discolor</name>
    <dbReference type="NCBI Taxonomy" id="1912936"/>
    <lineage>
        <taxon>Eukaryota</taxon>
        <taxon>Fungi</taxon>
        <taxon>Dikarya</taxon>
        <taxon>Basidiomycota</taxon>
        <taxon>Agaricomycotina</taxon>
        <taxon>Agaricomycetes</taxon>
        <taxon>Agaricomycetidae</taxon>
        <taxon>Boletales</taxon>
        <taxon>Suillineae</taxon>
        <taxon>Suillaceae</taxon>
        <taxon>Suillus</taxon>
    </lineage>
</organism>
<sequence length="171" mass="19787">MFTECLSKEWLSSIYAFFEPFPTIGHENKHRYHEFKCLAKGCGKRIRRYLDKKDAKSTSNMCKHACTCWGDETVKAADDAKSSDIAREAIVNRILKNGSITASFKRKGKGKITYSHRQHTKTETKAEIVRWVCESARPFDIVKDRGFQSLMKTGRPEYYLPSHQPFHRMSS</sequence>
<keyword evidence="2" id="KW-1185">Reference proteome</keyword>
<dbReference type="Gene3D" id="1.10.10.1070">
    <property type="entry name" value="Zinc finger, BED domain-containing"/>
    <property type="match status" value="1"/>
</dbReference>
<comment type="caution">
    <text evidence="1">The sequence shown here is derived from an EMBL/GenBank/DDBJ whole genome shotgun (WGS) entry which is preliminary data.</text>
</comment>
<dbReference type="OrthoDB" id="2677917at2759"/>
<gene>
    <name evidence="1" type="ORF">F5147DRAFT_748844</name>
</gene>
<proteinExistence type="predicted"/>
<dbReference type="AlphaFoldDB" id="A0A9P7JL90"/>
<reference evidence="1" key="1">
    <citation type="journal article" date="2020" name="New Phytol.">
        <title>Comparative genomics reveals dynamic genome evolution in host specialist ectomycorrhizal fungi.</title>
        <authorList>
            <person name="Lofgren L.A."/>
            <person name="Nguyen N.H."/>
            <person name="Vilgalys R."/>
            <person name="Ruytinx J."/>
            <person name="Liao H.L."/>
            <person name="Branco S."/>
            <person name="Kuo A."/>
            <person name="LaButti K."/>
            <person name="Lipzen A."/>
            <person name="Andreopoulos W."/>
            <person name="Pangilinan J."/>
            <person name="Riley R."/>
            <person name="Hundley H."/>
            <person name="Na H."/>
            <person name="Barry K."/>
            <person name="Grigoriev I.V."/>
            <person name="Stajich J.E."/>
            <person name="Kennedy P.G."/>
        </authorList>
    </citation>
    <scope>NUCLEOTIDE SEQUENCE</scope>
    <source>
        <strain evidence="1">FC423</strain>
    </source>
</reference>
<name>A0A9P7JL90_9AGAM</name>
<accession>A0A9P7JL90</accession>
<dbReference type="Proteomes" id="UP000823399">
    <property type="component" value="Unassembled WGS sequence"/>
</dbReference>
<evidence type="ECO:0000313" key="2">
    <source>
        <dbReference type="Proteomes" id="UP000823399"/>
    </source>
</evidence>